<name>A0A816TNB8_BRANA</name>
<proteinExistence type="predicted"/>
<dbReference type="EMBL" id="HG994359">
    <property type="protein sequence ID" value="CAF2098771.1"/>
    <property type="molecule type" value="Genomic_DNA"/>
</dbReference>
<sequence>MIRCSQAEGPLLLLLSGSLHFRKNLFLLLFFFSTAVAVDGKSVVTVEFQRQKAKRLQEYFKQKKLEAAAQGPFFGFQPKNEISNGRWAMFGFAVGLLTDYKVCDRLRPCRQWLFSSPFPVSFCGQCYLLHHWSKGYRLKLLDTLRAAGAIRSSPDEHDDAADENSYGGGYNNGGLTILDEHQAQFGGDGLISGGVGQVGDDDGFSISFD</sequence>
<reference evidence="1" key="1">
    <citation type="submission" date="2021-01" db="EMBL/GenBank/DDBJ databases">
        <authorList>
            <consortium name="Genoscope - CEA"/>
            <person name="William W."/>
        </authorList>
    </citation>
    <scope>NUCLEOTIDE SEQUENCE</scope>
</reference>
<organism evidence="1">
    <name type="scientific">Brassica napus</name>
    <name type="common">Rape</name>
    <dbReference type="NCBI Taxonomy" id="3708"/>
    <lineage>
        <taxon>Eukaryota</taxon>
        <taxon>Viridiplantae</taxon>
        <taxon>Streptophyta</taxon>
        <taxon>Embryophyta</taxon>
        <taxon>Tracheophyta</taxon>
        <taxon>Spermatophyta</taxon>
        <taxon>Magnoliopsida</taxon>
        <taxon>eudicotyledons</taxon>
        <taxon>Gunneridae</taxon>
        <taxon>Pentapetalae</taxon>
        <taxon>rosids</taxon>
        <taxon>malvids</taxon>
        <taxon>Brassicales</taxon>
        <taxon>Brassicaceae</taxon>
        <taxon>Brassiceae</taxon>
        <taxon>Brassica</taxon>
    </lineage>
</organism>
<protein>
    <submittedName>
        <fullName evidence="1">(rape) hypothetical protein</fullName>
    </submittedName>
</protein>
<evidence type="ECO:0000313" key="1">
    <source>
        <dbReference type="EMBL" id="CAF2098771.1"/>
    </source>
</evidence>
<dbReference type="Proteomes" id="UP001295469">
    <property type="component" value="Chromosome A05"/>
</dbReference>
<accession>A0A816TNB8</accession>
<gene>
    <name evidence="1" type="ORF">DARMORV10_A05P24090.1</name>
</gene>
<dbReference type="AlphaFoldDB" id="A0A816TNB8"/>